<reference evidence="3" key="3">
    <citation type="submission" date="2025-08" db="UniProtKB">
        <authorList>
            <consortium name="RefSeq"/>
        </authorList>
    </citation>
    <scope>IDENTIFICATION</scope>
    <source>
        <tissue evidence="3">Whole organism</tissue>
    </source>
</reference>
<dbReference type="RefSeq" id="XP_017864561.1">
    <property type="nucleotide sequence ID" value="XM_018009072.1"/>
</dbReference>
<evidence type="ECO:0000313" key="3">
    <source>
        <dbReference type="RefSeq" id="XP_017864561.1"/>
    </source>
</evidence>
<feature type="transmembrane region" description="Helical" evidence="1">
    <location>
        <begin position="83"/>
        <end position="107"/>
    </location>
</feature>
<feature type="transmembrane region" description="Helical" evidence="1">
    <location>
        <begin position="51"/>
        <end position="71"/>
    </location>
</feature>
<dbReference type="GeneID" id="108614851"/>
<proteinExistence type="predicted"/>
<name>A0ABM1PBH5_DROAR</name>
<dbReference type="Proteomes" id="UP000694904">
    <property type="component" value="Chromosome 5"/>
</dbReference>
<keyword evidence="1" id="KW-0472">Membrane</keyword>
<evidence type="ECO:0000256" key="1">
    <source>
        <dbReference type="SAM" id="Phobius"/>
    </source>
</evidence>
<keyword evidence="2" id="KW-1185">Reference proteome</keyword>
<feature type="transmembrane region" description="Helical" evidence="1">
    <location>
        <begin position="113"/>
        <end position="133"/>
    </location>
</feature>
<gene>
    <name evidence="3" type="primary">LOC108614851</name>
</gene>
<keyword evidence="1" id="KW-1133">Transmembrane helix</keyword>
<evidence type="ECO:0000313" key="2">
    <source>
        <dbReference type="Proteomes" id="UP000694904"/>
    </source>
</evidence>
<protein>
    <submittedName>
        <fullName evidence="3">Uncharacterized protein LOC108614851</fullName>
    </submittedName>
</protein>
<keyword evidence="1" id="KW-0812">Transmembrane</keyword>
<organism evidence="2 3">
    <name type="scientific">Drosophila arizonae</name>
    <name type="common">Fruit fly</name>
    <dbReference type="NCBI Taxonomy" id="7263"/>
    <lineage>
        <taxon>Eukaryota</taxon>
        <taxon>Metazoa</taxon>
        <taxon>Ecdysozoa</taxon>
        <taxon>Arthropoda</taxon>
        <taxon>Hexapoda</taxon>
        <taxon>Insecta</taxon>
        <taxon>Pterygota</taxon>
        <taxon>Neoptera</taxon>
        <taxon>Endopterygota</taxon>
        <taxon>Diptera</taxon>
        <taxon>Brachycera</taxon>
        <taxon>Muscomorpha</taxon>
        <taxon>Ephydroidea</taxon>
        <taxon>Drosophilidae</taxon>
        <taxon>Drosophila</taxon>
    </lineage>
</organism>
<accession>A0ABM1PBH5</accession>
<sequence length="152" mass="17084">MCMSWKNIGAAALTCSLFYNSIMLIVAITFMRRCFDDCNDNTKGPYHEDCYSAYALYTLYLPSVVASPLIMLTDKSSINYLQWWLLVHAALTCCAYFIYICYSPFYSDSDSDVNIVGFACLVFAFGTVAFHCFRVLRSPARQAQSDPAETAA</sequence>
<reference evidence="2" key="2">
    <citation type="journal article" date="2016" name="G3 (Bethesda)">
        <title>Genome Evolution in Three Species of Cactophilic Drosophila.</title>
        <authorList>
            <person name="Sanchez-Flores A."/>
            <person name="Penazola F."/>
            <person name="Carpinteyro-Ponce J."/>
            <person name="Nazario-Yepiz N."/>
            <person name="Abreu-Goodger C."/>
            <person name="Machado C.A."/>
            <person name="Markow T.A."/>
        </authorList>
    </citation>
    <scope>NUCLEOTIDE SEQUENCE [LARGE SCALE GENOMIC DNA]</scope>
</reference>
<reference evidence="2" key="1">
    <citation type="journal article" date="1997" name="Nucleic Acids Res.">
        <title>tRNAscan-SE: a program for improved detection of transfer RNA genes in genomic sequence.</title>
        <authorList>
            <person name="Lowe T.M."/>
            <person name="Eddy S.R."/>
        </authorList>
    </citation>
    <scope>NUCLEOTIDE SEQUENCE [LARGE SCALE GENOMIC DNA]</scope>
</reference>